<dbReference type="Gene3D" id="3.30.530.20">
    <property type="match status" value="1"/>
</dbReference>
<dbReference type="EMBL" id="BAABEO010000009">
    <property type="protein sequence ID" value="GAA3677771.1"/>
    <property type="molecule type" value="Genomic_DNA"/>
</dbReference>
<dbReference type="SUPFAM" id="SSF55961">
    <property type="entry name" value="Bet v1-like"/>
    <property type="match status" value="1"/>
</dbReference>
<dbReference type="InterPro" id="IPR019587">
    <property type="entry name" value="Polyketide_cyclase/dehydratase"/>
</dbReference>
<organism evidence="1 2">
    <name type="scientific">Arthrobacter ginkgonis</name>
    <dbReference type="NCBI Taxonomy" id="1630594"/>
    <lineage>
        <taxon>Bacteria</taxon>
        <taxon>Bacillati</taxon>
        <taxon>Actinomycetota</taxon>
        <taxon>Actinomycetes</taxon>
        <taxon>Micrococcales</taxon>
        <taxon>Micrococcaceae</taxon>
        <taxon>Arthrobacter</taxon>
    </lineage>
</organism>
<sequence length="146" mass="16634">MEFSQEIIVNVPLARFIELFDAPENLPKWQEGLLSFEPISGTPGEPGATSRLTYKQGKGTMEMIETVTLRELPHRFDGTYVAKDVHNVTRNEFHEAGPDATRWVARNEFQFSGFMKVIGLLMRPAFPKQCYKFMESFKAFAEAQPA</sequence>
<keyword evidence="2" id="KW-1185">Reference proteome</keyword>
<proteinExistence type="predicted"/>
<accession>A0ABP7C494</accession>
<evidence type="ECO:0008006" key="3">
    <source>
        <dbReference type="Google" id="ProtNLM"/>
    </source>
</evidence>
<protein>
    <recommendedName>
        <fullName evidence="3">Polyketide cyclase / dehydrase and lipid transport</fullName>
    </recommendedName>
</protein>
<reference evidence="2" key="1">
    <citation type="journal article" date="2019" name="Int. J. Syst. Evol. Microbiol.">
        <title>The Global Catalogue of Microorganisms (GCM) 10K type strain sequencing project: providing services to taxonomists for standard genome sequencing and annotation.</title>
        <authorList>
            <consortium name="The Broad Institute Genomics Platform"/>
            <consortium name="The Broad Institute Genome Sequencing Center for Infectious Disease"/>
            <person name="Wu L."/>
            <person name="Ma J."/>
        </authorList>
    </citation>
    <scope>NUCLEOTIDE SEQUENCE [LARGE SCALE GENOMIC DNA]</scope>
    <source>
        <strain evidence="2">JCM 30742</strain>
    </source>
</reference>
<comment type="caution">
    <text evidence="1">The sequence shown here is derived from an EMBL/GenBank/DDBJ whole genome shotgun (WGS) entry which is preliminary data.</text>
</comment>
<name>A0ABP7C494_9MICC</name>
<evidence type="ECO:0000313" key="2">
    <source>
        <dbReference type="Proteomes" id="UP001500752"/>
    </source>
</evidence>
<dbReference type="Pfam" id="PF10604">
    <property type="entry name" value="Polyketide_cyc2"/>
    <property type="match status" value="1"/>
</dbReference>
<evidence type="ECO:0000313" key="1">
    <source>
        <dbReference type="EMBL" id="GAA3677771.1"/>
    </source>
</evidence>
<dbReference type="RefSeq" id="WP_345149720.1">
    <property type="nucleotide sequence ID" value="NZ_BAABEO010000009.1"/>
</dbReference>
<dbReference type="Proteomes" id="UP001500752">
    <property type="component" value="Unassembled WGS sequence"/>
</dbReference>
<dbReference type="CDD" id="cd07812">
    <property type="entry name" value="SRPBCC"/>
    <property type="match status" value="1"/>
</dbReference>
<gene>
    <name evidence="1" type="ORF">GCM10023081_15040</name>
</gene>
<dbReference type="InterPro" id="IPR023393">
    <property type="entry name" value="START-like_dom_sf"/>
</dbReference>